<dbReference type="RefSeq" id="XP_032803262.1">
    <property type="nucleotide sequence ID" value="XM_032947371.1"/>
</dbReference>
<dbReference type="GO" id="GO:0006955">
    <property type="term" value="P:immune response"/>
    <property type="evidence" value="ECO:0007669"/>
    <property type="project" value="TreeGrafter"/>
</dbReference>
<keyword evidence="5" id="KW-0037">Angiogenesis</keyword>
<feature type="compositionally biased region" description="Low complexity" evidence="15">
    <location>
        <begin position="415"/>
        <end position="434"/>
    </location>
</feature>
<evidence type="ECO:0000256" key="14">
    <source>
        <dbReference type="ARBA" id="ARBA00023224"/>
    </source>
</evidence>
<feature type="transmembrane region" description="Helical" evidence="16">
    <location>
        <begin position="162"/>
        <end position="183"/>
    </location>
</feature>
<evidence type="ECO:0000256" key="1">
    <source>
        <dbReference type="ARBA" id="ARBA00004141"/>
    </source>
</evidence>
<evidence type="ECO:0000313" key="19">
    <source>
        <dbReference type="RefSeq" id="XP_032803262.1"/>
    </source>
</evidence>
<evidence type="ECO:0000313" key="18">
    <source>
        <dbReference type="Proteomes" id="UP001318040"/>
    </source>
</evidence>
<evidence type="ECO:0000256" key="9">
    <source>
        <dbReference type="ARBA" id="ARBA00023136"/>
    </source>
</evidence>
<dbReference type="KEGG" id="pmrn:116939226"/>
<dbReference type="GO" id="GO:0001525">
    <property type="term" value="P:angiogenesis"/>
    <property type="evidence" value="ECO:0007669"/>
    <property type="project" value="UniProtKB-KW"/>
</dbReference>
<dbReference type="Gene3D" id="1.20.1070.10">
    <property type="entry name" value="Rhodopsin 7-helix transmembrane proteins"/>
    <property type="match status" value="1"/>
</dbReference>
<feature type="transmembrane region" description="Helical" evidence="16">
    <location>
        <begin position="113"/>
        <end position="141"/>
    </location>
</feature>
<evidence type="ECO:0000256" key="12">
    <source>
        <dbReference type="ARBA" id="ARBA00023180"/>
    </source>
</evidence>
<evidence type="ECO:0000256" key="2">
    <source>
        <dbReference type="ARBA" id="ARBA00004236"/>
    </source>
</evidence>
<keyword evidence="4" id="KW-1003">Cell membrane</keyword>
<gene>
    <name evidence="19" type="primary">LOC116939226</name>
</gene>
<evidence type="ECO:0000256" key="16">
    <source>
        <dbReference type="SAM" id="Phobius"/>
    </source>
</evidence>
<feature type="transmembrane region" description="Helical" evidence="16">
    <location>
        <begin position="259"/>
        <end position="287"/>
    </location>
</feature>
<dbReference type="GO" id="GO:0019957">
    <property type="term" value="F:C-C chemokine binding"/>
    <property type="evidence" value="ECO:0007669"/>
    <property type="project" value="TreeGrafter"/>
</dbReference>
<keyword evidence="8" id="KW-0297">G-protein coupled receptor</keyword>
<keyword evidence="11" id="KW-0675">Receptor</keyword>
<dbReference type="GO" id="GO:0009897">
    <property type="term" value="C:external side of plasma membrane"/>
    <property type="evidence" value="ECO:0007669"/>
    <property type="project" value="TreeGrafter"/>
</dbReference>
<protein>
    <submittedName>
        <fullName evidence="19">Apelin receptor A-like</fullName>
    </submittedName>
</protein>
<keyword evidence="18" id="KW-1185">Reference proteome</keyword>
<proteinExistence type="predicted"/>
<dbReference type="GO" id="GO:0019722">
    <property type="term" value="P:calcium-mediated signaling"/>
    <property type="evidence" value="ECO:0007669"/>
    <property type="project" value="TreeGrafter"/>
</dbReference>
<evidence type="ECO:0000256" key="10">
    <source>
        <dbReference type="ARBA" id="ARBA00023157"/>
    </source>
</evidence>
<feature type="transmembrane region" description="Helical" evidence="16">
    <location>
        <begin position="349"/>
        <end position="376"/>
    </location>
</feature>
<evidence type="ECO:0000256" key="5">
    <source>
        <dbReference type="ARBA" id="ARBA00022657"/>
    </source>
</evidence>
<evidence type="ECO:0000259" key="17">
    <source>
        <dbReference type="PROSITE" id="PS50262"/>
    </source>
</evidence>
<feature type="transmembrane region" description="Helical" evidence="16">
    <location>
        <begin position="308"/>
        <end position="329"/>
    </location>
</feature>
<accession>A0AAJ7SPQ7</accession>
<evidence type="ECO:0000256" key="13">
    <source>
        <dbReference type="ARBA" id="ARBA00023218"/>
    </source>
</evidence>
<dbReference type="AlphaFoldDB" id="A0AAJ7SPQ7"/>
<keyword evidence="10" id="KW-1015">Disulfide bond</keyword>
<dbReference type="PRINTS" id="PR00241">
    <property type="entry name" value="ANGIOTENSINR"/>
</dbReference>
<keyword evidence="7 16" id="KW-1133">Transmembrane helix</keyword>
<feature type="domain" description="G-protein coupled receptors family 1 profile" evidence="17">
    <location>
        <begin position="62"/>
        <end position="373"/>
    </location>
</feature>
<dbReference type="PRINTS" id="PR00237">
    <property type="entry name" value="GPCRRHODOPSN"/>
</dbReference>
<evidence type="ECO:0000256" key="6">
    <source>
        <dbReference type="ARBA" id="ARBA00022692"/>
    </source>
</evidence>
<keyword evidence="12" id="KW-0325">Glycoprotein</keyword>
<keyword evidence="9 16" id="KW-0472">Membrane</keyword>
<keyword evidence="3" id="KW-0217">Developmental protein</keyword>
<evidence type="ECO:0000256" key="3">
    <source>
        <dbReference type="ARBA" id="ARBA00022473"/>
    </source>
</evidence>
<dbReference type="InterPro" id="IPR050119">
    <property type="entry name" value="CCR1-9-like"/>
</dbReference>
<dbReference type="SUPFAM" id="SSF81321">
    <property type="entry name" value="Family A G protein-coupled receptor-like"/>
    <property type="match status" value="1"/>
</dbReference>
<keyword evidence="14" id="KW-0807">Transducer</keyword>
<dbReference type="GeneID" id="116939226"/>
<dbReference type="Pfam" id="PF00001">
    <property type="entry name" value="7tm_1"/>
    <property type="match status" value="1"/>
</dbReference>
<dbReference type="InterPro" id="IPR017452">
    <property type="entry name" value="GPCR_Rhodpsn_7TM"/>
</dbReference>
<feature type="region of interest" description="Disordered" evidence="15">
    <location>
        <begin position="1"/>
        <end position="22"/>
    </location>
</feature>
<evidence type="ECO:0000256" key="4">
    <source>
        <dbReference type="ARBA" id="ARBA00022475"/>
    </source>
</evidence>
<dbReference type="GO" id="GO:0007204">
    <property type="term" value="P:positive regulation of cytosolic calcium ion concentration"/>
    <property type="evidence" value="ECO:0007669"/>
    <property type="project" value="TreeGrafter"/>
</dbReference>
<organism evidence="18 19">
    <name type="scientific">Petromyzon marinus</name>
    <name type="common">Sea lamprey</name>
    <dbReference type="NCBI Taxonomy" id="7757"/>
    <lineage>
        <taxon>Eukaryota</taxon>
        <taxon>Metazoa</taxon>
        <taxon>Chordata</taxon>
        <taxon>Craniata</taxon>
        <taxon>Vertebrata</taxon>
        <taxon>Cyclostomata</taxon>
        <taxon>Hyperoartia</taxon>
        <taxon>Petromyzontiformes</taxon>
        <taxon>Petromyzontidae</taxon>
        <taxon>Petromyzon</taxon>
    </lineage>
</organism>
<dbReference type="InterPro" id="IPR000248">
    <property type="entry name" value="ATII_rcpt"/>
</dbReference>
<name>A0AAJ7SPQ7_PETMA</name>
<feature type="region of interest" description="Disordered" evidence="15">
    <location>
        <begin position="396"/>
        <end position="434"/>
    </location>
</feature>
<feature type="transmembrane region" description="Helical" evidence="16">
    <location>
        <begin position="82"/>
        <end position="107"/>
    </location>
</feature>
<evidence type="ECO:0000256" key="11">
    <source>
        <dbReference type="ARBA" id="ARBA00023170"/>
    </source>
</evidence>
<dbReference type="GO" id="GO:0007369">
    <property type="term" value="P:gastrulation"/>
    <property type="evidence" value="ECO:0007669"/>
    <property type="project" value="UniProtKB-KW"/>
</dbReference>
<dbReference type="PANTHER" id="PTHR10489:SF953">
    <property type="entry name" value="APELIN RECEPTOR"/>
    <property type="match status" value="1"/>
</dbReference>
<reference evidence="19" key="1">
    <citation type="submission" date="2025-08" db="UniProtKB">
        <authorList>
            <consortium name="RefSeq"/>
        </authorList>
    </citation>
    <scope>IDENTIFICATION</scope>
    <source>
        <tissue evidence="19">Sperm</tissue>
    </source>
</reference>
<evidence type="ECO:0000256" key="8">
    <source>
        <dbReference type="ARBA" id="ARBA00023040"/>
    </source>
</evidence>
<evidence type="ECO:0000256" key="15">
    <source>
        <dbReference type="SAM" id="MobiDB-lite"/>
    </source>
</evidence>
<dbReference type="Proteomes" id="UP001318040">
    <property type="component" value="Chromosome 5"/>
</dbReference>
<dbReference type="InterPro" id="IPR000276">
    <property type="entry name" value="GPCR_Rhodpsn"/>
</dbReference>
<evidence type="ECO:0000256" key="7">
    <source>
        <dbReference type="ARBA" id="ARBA00022989"/>
    </source>
</evidence>
<dbReference type="PROSITE" id="PS50262">
    <property type="entry name" value="G_PROTEIN_RECEP_F1_2"/>
    <property type="match status" value="1"/>
</dbReference>
<feature type="transmembrane region" description="Helical" evidence="16">
    <location>
        <begin position="50"/>
        <end position="70"/>
    </location>
</feature>
<keyword evidence="6 16" id="KW-0812">Transmembrane</keyword>
<sequence>MDPSSSESDYGGAVTPTDFQNLNDTATTTTTAAAECDYSEWNVTPTLIPIVYSLVFVCGLVGNGLVVWTIARLKTRKRNTDLYIASLASADLVFVLTLPLWAAYTALGYHWPFGGFLCTLSSCVVMLNMYASIFCLTCLSLDRYEAVVCSRPAGSPRGRRTALRRCAVIWLSALVASLPSIVFSGVSTVEHPNSGDVSRNETDYSYNSDGQEMDESYRTMAMADAAMMTMAMTTTTMTTTTLQCSASFASVASPDTEHLWAAGLSLTSTGLGFVLPGCALLFFYARIMAKIQSHFTHVRRESRKRRRLLRVIATLVVTFLACWLPYHLLKTLDALVWLDLLPMRCGLERAIFVGLPFALCWGFVNSCLNPVLYAYFDVDFRARCASALGFACPPRTGGEPPAMGRPGCRGHEEPPSGSSGERSRSGTGSVSTSI</sequence>
<comment type="subcellular location">
    <subcellularLocation>
        <location evidence="2">Cell membrane</location>
    </subcellularLocation>
    <subcellularLocation>
        <location evidence="1">Membrane</location>
        <topology evidence="1">Multi-pass membrane protein</topology>
    </subcellularLocation>
</comment>
<dbReference type="GO" id="GO:0030593">
    <property type="term" value="P:neutrophil chemotaxis"/>
    <property type="evidence" value="ECO:0007669"/>
    <property type="project" value="TreeGrafter"/>
</dbReference>
<dbReference type="GO" id="GO:0016493">
    <property type="term" value="F:C-C chemokine receptor activity"/>
    <property type="evidence" value="ECO:0007669"/>
    <property type="project" value="TreeGrafter"/>
</dbReference>
<dbReference type="PANTHER" id="PTHR10489">
    <property type="entry name" value="CELL ADHESION MOLECULE"/>
    <property type="match status" value="1"/>
</dbReference>
<keyword evidence="13" id="KW-0306">Gastrulation</keyword>